<comment type="caution">
    <text evidence="1">The sequence shown here is derived from an EMBL/GenBank/DDBJ whole genome shotgun (WGS) entry which is preliminary data.</text>
</comment>
<keyword evidence="2" id="KW-1185">Reference proteome</keyword>
<proteinExistence type="predicted"/>
<sequence length="84" mass="8832">MAAPGPADGRSAGPIGVASLRVGGVGPRGFIVTDLTVCFIRCWCATTWWTEGLQTSRVLHGPETASLLSGSLFHPLSLHVFLQV</sequence>
<dbReference type="Proteomes" id="UP000287033">
    <property type="component" value="Unassembled WGS sequence"/>
</dbReference>
<dbReference type="AlphaFoldDB" id="A0A401RRY1"/>
<gene>
    <name evidence="1" type="ORF">chiPu_0019459</name>
</gene>
<protein>
    <submittedName>
        <fullName evidence="1">Uncharacterized protein</fullName>
    </submittedName>
</protein>
<evidence type="ECO:0000313" key="2">
    <source>
        <dbReference type="Proteomes" id="UP000287033"/>
    </source>
</evidence>
<name>A0A401RRY1_CHIPU</name>
<organism evidence="1 2">
    <name type="scientific">Chiloscyllium punctatum</name>
    <name type="common">Brownbanded bambooshark</name>
    <name type="synonym">Hemiscyllium punctatum</name>
    <dbReference type="NCBI Taxonomy" id="137246"/>
    <lineage>
        <taxon>Eukaryota</taxon>
        <taxon>Metazoa</taxon>
        <taxon>Chordata</taxon>
        <taxon>Craniata</taxon>
        <taxon>Vertebrata</taxon>
        <taxon>Chondrichthyes</taxon>
        <taxon>Elasmobranchii</taxon>
        <taxon>Galeomorphii</taxon>
        <taxon>Galeoidea</taxon>
        <taxon>Orectolobiformes</taxon>
        <taxon>Hemiscylliidae</taxon>
        <taxon>Chiloscyllium</taxon>
    </lineage>
</organism>
<reference evidence="1 2" key="1">
    <citation type="journal article" date="2018" name="Nat. Ecol. Evol.">
        <title>Shark genomes provide insights into elasmobranch evolution and the origin of vertebrates.</title>
        <authorList>
            <person name="Hara Y"/>
            <person name="Yamaguchi K"/>
            <person name="Onimaru K"/>
            <person name="Kadota M"/>
            <person name="Koyanagi M"/>
            <person name="Keeley SD"/>
            <person name="Tatsumi K"/>
            <person name="Tanaka K"/>
            <person name="Motone F"/>
            <person name="Kageyama Y"/>
            <person name="Nozu R"/>
            <person name="Adachi N"/>
            <person name="Nishimura O"/>
            <person name="Nakagawa R"/>
            <person name="Tanegashima C"/>
            <person name="Kiyatake I"/>
            <person name="Matsumoto R"/>
            <person name="Murakumo K"/>
            <person name="Nishida K"/>
            <person name="Terakita A"/>
            <person name="Kuratani S"/>
            <person name="Sato K"/>
            <person name="Hyodo S Kuraku.S."/>
        </authorList>
    </citation>
    <scope>NUCLEOTIDE SEQUENCE [LARGE SCALE GENOMIC DNA]</scope>
</reference>
<dbReference type="EMBL" id="BEZZ01002003">
    <property type="protein sequence ID" value="GCC20889.1"/>
    <property type="molecule type" value="Genomic_DNA"/>
</dbReference>
<accession>A0A401RRY1</accession>
<evidence type="ECO:0000313" key="1">
    <source>
        <dbReference type="EMBL" id="GCC20889.1"/>
    </source>
</evidence>